<protein>
    <recommendedName>
        <fullName evidence="7 14">Ribonuclease HII</fullName>
        <shortName evidence="14">RNase HII</shortName>
        <ecNumber evidence="6 14">3.1.26.4</ecNumber>
    </recommendedName>
</protein>
<dbReference type="PROSITE" id="PS51975">
    <property type="entry name" value="RNASE_H_2"/>
    <property type="match status" value="1"/>
</dbReference>
<keyword evidence="12 14" id="KW-0378">Hydrolase</keyword>
<evidence type="ECO:0000256" key="15">
    <source>
        <dbReference type="PROSITE-ProRule" id="PRU01319"/>
    </source>
</evidence>
<evidence type="ECO:0000313" key="19">
    <source>
        <dbReference type="Proteomes" id="UP000285138"/>
    </source>
</evidence>
<dbReference type="GO" id="GO:0004523">
    <property type="term" value="F:RNA-DNA hybrid ribonuclease activity"/>
    <property type="evidence" value="ECO:0007669"/>
    <property type="project" value="UniProtKB-UniRule"/>
</dbReference>
<keyword evidence="11 14" id="KW-0255">Endonuclease</keyword>
<dbReference type="GO" id="GO:0003723">
    <property type="term" value="F:RNA binding"/>
    <property type="evidence" value="ECO:0007669"/>
    <property type="project" value="UniProtKB-UniRule"/>
</dbReference>
<gene>
    <name evidence="14" type="primary">rnhB</name>
    <name evidence="18" type="ORF">D5R97_07640</name>
</gene>
<evidence type="ECO:0000256" key="8">
    <source>
        <dbReference type="ARBA" id="ARBA00022490"/>
    </source>
</evidence>
<feature type="binding site" evidence="14 15">
    <location>
        <position position="173"/>
    </location>
    <ligand>
        <name>a divalent metal cation</name>
        <dbReference type="ChEBI" id="CHEBI:60240"/>
    </ligand>
</feature>
<organism evidence="18 19">
    <name type="scientific">Candidatus Syntrophonatronum acetioxidans</name>
    <dbReference type="NCBI Taxonomy" id="1795816"/>
    <lineage>
        <taxon>Bacteria</taxon>
        <taxon>Bacillati</taxon>
        <taxon>Bacillota</taxon>
        <taxon>Clostridia</taxon>
        <taxon>Eubacteriales</taxon>
        <taxon>Syntrophomonadaceae</taxon>
        <taxon>Candidatus Syntrophonatronum</taxon>
    </lineage>
</organism>
<dbReference type="GO" id="GO:0006298">
    <property type="term" value="P:mismatch repair"/>
    <property type="evidence" value="ECO:0007669"/>
    <property type="project" value="TreeGrafter"/>
</dbReference>
<dbReference type="HAMAP" id="MF_00052_B">
    <property type="entry name" value="RNase_HII_B"/>
    <property type="match status" value="1"/>
</dbReference>
<evidence type="ECO:0000259" key="17">
    <source>
        <dbReference type="PROSITE" id="PS51975"/>
    </source>
</evidence>
<dbReference type="NCBIfam" id="NF000594">
    <property type="entry name" value="PRK00015.1-1"/>
    <property type="match status" value="1"/>
</dbReference>
<dbReference type="EC" id="3.1.26.4" evidence="6 14"/>
<name>A0A424YCS8_9FIRM</name>
<evidence type="ECO:0000256" key="13">
    <source>
        <dbReference type="ARBA" id="ARBA00023211"/>
    </source>
</evidence>
<evidence type="ECO:0000256" key="4">
    <source>
        <dbReference type="ARBA" id="ARBA00004496"/>
    </source>
</evidence>
<evidence type="ECO:0000256" key="6">
    <source>
        <dbReference type="ARBA" id="ARBA00012180"/>
    </source>
</evidence>
<dbReference type="EMBL" id="QZAA01000199">
    <property type="protein sequence ID" value="RQD74584.1"/>
    <property type="molecule type" value="Genomic_DNA"/>
</dbReference>
<comment type="subcellular location">
    <subcellularLocation>
        <location evidence="4 14">Cytoplasm</location>
    </subcellularLocation>
</comment>
<keyword evidence="9 14" id="KW-0540">Nuclease</keyword>
<dbReference type="InterPro" id="IPR012337">
    <property type="entry name" value="RNaseH-like_sf"/>
</dbReference>
<evidence type="ECO:0000313" key="18">
    <source>
        <dbReference type="EMBL" id="RQD74584.1"/>
    </source>
</evidence>
<dbReference type="Proteomes" id="UP000285138">
    <property type="component" value="Unassembled WGS sequence"/>
</dbReference>
<dbReference type="GO" id="GO:0043137">
    <property type="term" value="P:DNA replication, removal of RNA primer"/>
    <property type="evidence" value="ECO:0007669"/>
    <property type="project" value="TreeGrafter"/>
</dbReference>
<dbReference type="AlphaFoldDB" id="A0A424YCS8"/>
<reference evidence="18 19" key="1">
    <citation type="submission" date="2018-08" db="EMBL/GenBank/DDBJ databases">
        <title>The metabolism and importance of syntrophic acetate oxidation coupled to methane or sulfide production in haloalkaline environments.</title>
        <authorList>
            <person name="Timmers P.H.A."/>
            <person name="Vavourakis C.D."/>
            <person name="Sorokin D.Y."/>
            <person name="Sinninghe Damste J.S."/>
            <person name="Muyzer G."/>
            <person name="Stams A.J.M."/>
            <person name="Plugge C.M."/>
        </authorList>
    </citation>
    <scope>NUCLEOTIDE SEQUENCE [LARGE SCALE GENOMIC DNA]</scope>
    <source>
        <strain evidence="18">MSAO_Bac1</strain>
    </source>
</reference>
<keyword evidence="10 14" id="KW-0479">Metal-binding</keyword>
<evidence type="ECO:0000256" key="10">
    <source>
        <dbReference type="ARBA" id="ARBA00022723"/>
    </source>
</evidence>
<keyword evidence="8 14" id="KW-0963">Cytoplasm</keyword>
<feature type="binding site" evidence="14 15">
    <location>
        <position position="82"/>
    </location>
    <ligand>
        <name>a divalent metal cation</name>
        <dbReference type="ChEBI" id="CHEBI:60240"/>
    </ligand>
</feature>
<dbReference type="Pfam" id="PF01351">
    <property type="entry name" value="RNase_HII"/>
    <property type="match status" value="1"/>
</dbReference>
<accession>A0A424YCS8</accession>
<dbReference type="GO" id="GO:0032299">
    <property type="term" value="C:ribonuclease H2 complex"/>
    <property type="evidence" value="ECO:0007669"/>
    <property type="project" value="TreeGrafter"/>
</dbReference>
<proteinExistence type="inferred from homology"/>
<dbReference type="InterPro" id="IPR036397">
    <property type="entry name" value="RNaseH_sf"/>
</dbReference>
<evidence type="ECO:0000256" key="16">
    <source>
        <dbReference type="RuleBase" id="RU003515"/>
    </source>
</evidence>
<evidence type="ECO:0000256" key="7">
    <source>
        <dbReference type="ARBA" id="ARBA00019179"/>
    </source>
</evidence>
<dbReference type="InterPro" id="IPR024567">
    <property type="entry name" value="RNase_HII/HIII_dom"/>
</dbReference>
<sequence length="263" mass="29693">MIDSSKMTVKEVSLWLEKNEYDEKLLKDILKNEKRKSLHNLIEARIKKIKKNDQELIRVEEMASYEKALWSKGYKYIAGVDEAGRGPLAGPVVAAAVILPPYKYVQGIKDSKKLTASVRSKLFEHIKKEAVSFSTGTVEASYIDNHNIYQAGIEAMERAIKGLDVEADYLLVDAFKIPGISLPQNPIIKGDSLSMSIACASVLAKVTRDRIMEEYDRAYPQYGFGHHKGYATREHMEALRLHGPSPLHRHSFNWDGRNTKTGD</sequence>
<dbReference type="FunFam" id="3.30.420.10:FF:000006">
    <property type="entry name" value="Ribonuclease HII"/>
    <property type="match status" value="1"/>
</dbReference>
<comment type="similarity">
    <text evidence="5 14 16">Belongs to the RNase HII family.</text>
</comment>
<feature type="domain" description="RNase H type-2" evidence="17">
    <location>
        <begin position="75"/>
        <end position="263"/>
    </location>
</feature>
<dbReference type="PANTHER" id="PTHR10954">
    <property type="entry name" value="RIBONUCLEASE H2 SUBUNIT A"/>
    <property type="match status" value="1"/>
</dbReference>
<evidence type="ECO:0000256" key="12">
    <source>
        <dbReference type="ARBA" id="ARBA00022801"/>
    </source>
</evidence>
<keyword evidence="13 14" id="KW-0464">Manganese</keyword>
<evidence type="ECO:0000256" key="14">
    <source>
        <dbReference type="HAMAP-Rule" id="MF_00052"/>
    </source>
</evidence>
<dbReference type="Gene3D" id="3.30.420.10">
    <property type="entry name" value="Ribonuclease H-like superfamily/Ribonuclease H"/>
    <property type="match status" value="1"/>
</dbReference>
<comment type="function">
    <text evidence="3 14 16">Endonuclease that specifically degrades the RNA of RNA-DNA hybrids.</text>
</comment>
<evidence type="ECO:0000256" key="3">
    <source>
        <dbReference type="ARBA" id="ARBA00004065"/>
    </source>
</evidence>
<dbReference type="InterPro" id="IPR022898">
    <property type="entry name" value="RNase_HII"/>
</dbReference>
<dbReference type="SUPFAM" id="SSF53098">
    <property type="entry name" value="Ribonuclease H-like"/>
    <property type="match status" value="1"/>
</dbReference>
<evidence type="ECO:0000256" key="5">
    <source>
        <dbReference type="ARBA" id="ARBA00007383"/>
    </source>
</evidence>
<dbReference type="InterPro" id="IPR001352">
    <property type="entry name" value="RNase_HII/HIII"/>
</dbReference>
<evidence type="ECO:0000256" key="1">
    <source>
        <dbReference type="ARBA" id="ARBA00000077"/>
    </source>
</evidence>
<dbReference type="GO" id="GO:0005737">
    <property type="term" value="C:cytoplasm"/>
    <property type="evidence" value="ECO:0007669"/>
    <property type="project" value="UniProtKB-SubCell"/>
</dbReference>
<comment type="cofactor">
    <cofactor evidence="2">
        <name>Mg(2+)</name>
        <dbReference type="ChEBI" id="CHEBI:18420"/>
    </cofactor>
</comment>
<evidence type="ECO:0000256" key="11">
    <source>
        <dbReference type="ARBA" id="ARBA00022759"/>
    </source>
</evidence>
<dbReference type="CDD" id="cd07182">
    <property type="entry name" value="RNase_HII_bacteria_HII_like"/>
    <property type="match status" value="1"/>
</dbReference>
<evidence type="ECO:0000256" key="9">
    <source>
        <dbReference type="ARBA" id="ARBA00022722"/>
    </source>
</evidence>
<comment type="caution">
    <text evidence="18">The sequence shown here is derived from an EMBL/GenBank/DDBJ whole genome shotgun (WGS) entry which is preliminary data.</text>
</comment>
<evidence type="ECO:0000256" key="2">
    <source>
        <dbReference type="ARBA" id="ARBA00001946"/>
    </source>
</evidence>
<dbReference type="PANTHER" id="PTHR10954:SF18">
    <property type="entry name" value="RIBONUCLEASE HII"/>
    <property type="match status" value="1"/>
</dbReference>
<comment type="catalytic activity">
    <reaction evidence="1 14 15 16">
        <text>Endonucleolytic cleavage to 5'-phosphomonoester.</text>
        <dbReference type="EC" id="3.1.26.4"/>
    </reaction>
</comment>
<dbReference type="GO" id="GO:0030145">
    <property type="term" value="F:manganese ion binding"/>
    <property type="evidence" value="ECO:0007669"/>
    <property type="project" value="UniProtKB-UniRule"/>
</dbReference>
<comment type="cofactor">
    <cofactor evidence="14 15">
        <name>Mn(2+)</name>
        <dbReference type="ChEBI" id="CHEBI:29035"/>
    </cofactor>
    <cofactor evidence="14 15">
        <name>Mg(2+)</name>
        <dbReference type="ChEBI" id="CHEBI:18420"/>
    </cofactor>
    <text evidence="14 15">Manganese or magnesium. Binds 1 divalent metal ion per monomer in the absence of substrate. May bind a second metal ion after substrate binding.</text>
</comment>
<dbReference type="NCBIfam" id="NF000595">
    <property type="entry name" value="PRK00015.1-3"/>
    <property type="match status" value="1"/>
</dbReference>
<feature type="binding site" evidence="14 15">
    <location>
        <position position="81"/>
    </location>
    <ligand>
        <name>a divalent metal cation</name>
        <dbReference type="ChEBI" id="CHEBI:60240"/>
    </ligand>
</feature>